<evidence type="ECO:0000256" key="13">
    <source>
        <dbReference type="ARBA" id="ARBA00023211"/>
    </source>
</evidence>
<evidence type="ECO:0000256" key="12">
    <source>
        <dbReference type="ARBA" id="ARBA00022801"/>
    </source>
</evidence>
<keyword evidence="10" id="KW-0479">Metal-binding</keyword>
<dbReference type="NCBIfam" id="NF000595">
    <property type="entry name" value="PRK00015.1-3"/>
    <property type="match status" value="1"/>
</dbReference>
<dbReference type="InterPro" id="IPR036397">
    <property type="entry name" value="RNaseH_sf"/>
</dbReference>
<dbReference type="EC" id="3.1.26.4" evidence="6"/>
<dbReference type="CDD" id="cd07182">
    <property type="entry name" value="RNase_HII_bacteria_HII_like"/>
    <property type="match status" value="1"/>
</dbReference>
<dbReference type="Pfam" id="PF01351">
    <property type="entry name" value="RNase_HII"/>
    <property type="match status" value="1"/>
</dbReference>
<dbReference type="EMBL" id="UOGG01000101">
    <property type="protein sequence ID" value="VAX30173.1"/>
    <property type="molecule type" value="Genomic_DNA"/>
</dbReference>
<dbReference type="GO" id="GO:0046872">
    <property type="term" value="F:metal ion binding"/>
    <property type="evidence" value="ECO:0007669"/>
    <property type="project" value="UniProtKB-KW"/>
</dbReference>
<comment type="subcellular location">
    <subcellularLocation>
        <location evidence="4">Cytoplasm</location>
    </subcellularLocation>
</comment>
<dbReference type="GO" id="GO:0006298">
    <property type="term" value="P:mismatch repair"/>
    <property type="evidence" value="ECO:0007669"/>
    <property type="project" value="TreeGrafter"/>
</dbReference>
<dbReference type="GO" id="GO:0032299">
    <property type="term" value="C:ribonuclease H2 complex"/>
    <property type="evidence" value="ECO:0007669"/>
    <property type="project" value="TreeGrafter"/>
</dbReference>
<comment type="cofactor">
    <cofactor evidence="3">
        <name>Mg(2+)</name>
        <dbReference type="ChEBI" id="CHEBI:18420"/>
    </cofactor>
</comment>
<evidence type="ECO:0000259" key="14">
    <source>
        <dbReference type="PROSITE" id="PS51975"/>
    </source>
</evidence>
<dbReference type="NCBIfam" id="NF000594">
    <property type="entry name" value="PRK00015.1-1"/>
    <property type="match status" value="1"/>
</dbReference>
<protein>
    <recommendedName>
        <fullName evidence="7">Ribonuclease HII</fullName>
        <ecNumber evidence="6">3.1.26.4</ecNumber>
    </recommendedName>
</protein>
<dbReference type="FunFam" id="3.30.420.10:FF:000006">
    <property type="entry name" value="Ribonuclease HII"/>
    <property type="match status" value="1"/>
</dbReference>
<gene>
    <name evidence="15" type="ORF">MNBD_NITROSPINAE05-1022</name>
</gene>
<evidence type="ECO:0000313" key="15">
    <source>
        <dbReference type="EMBL" id="VAX30173.1"/>
    </source>
</evidence>
<evidence type="ECO:0000256" key="9">
    <source>
        <dbReference type="ARBA" id="ARBA00022722"/>
    </source>
</evidence>
<sequence length="195" mass="21786">MLKYEADAANQGYRFVIGVDEAGRGPLAGPVVAGAVLLPQKVSLDGLDDSKKLSQKMREKFFPEIIKTALTYGVGIVSVEIIEKINILQAALLAMKQAVENCNPPPDLLLIDGNKRIIHPAPQWPIVKGDSKSLSIAAASVIAKVTRDQIMREYHQKYPEYEFDRHKGYPTKRHREKLRQFGPCPIHRKTFNGVK</sequence>
<dbReference type="GO" id="GO:0004523">
    <property type="term" value="F:RNA-DNA hybrid ribonuclease activity"/>
    <property type="evidence" value="ECO:0007669"/>
    <property type="project" value="UniProtKB-EC"/>
</dbReference>
<feature type="domain" description="RNase H type-2" evidence="14">
    <location>
        <begin position="14"/>
        <end position="195"/>
    </location>
</feature>
<accession>A0A3B1D091</accession>
<dbReference type="HAMAP" id="MF_00052_B">
    <property type="entry name" value="RNase_HII_B"/>
    <property type="match status" value="1"/>
</dbReference>
<comment type="catalytic activity">
    <reaction evidence="1">
        <text>Endonucleolytic cleavage to 5'-phosphomonoester.</text>
        <dbReference type="EC" id="3.1.26.4"/>
    </reaction>
</comment>
<evidence type="ECO:0000256" key="7">
    <source>
        <dbReference type="ARBA" id="ARBA00019179"/>
    </source>
</evidence>
<keyword evidence="8" id="KW-0963">Cytoplasm</keyword>
<dbReference type="Gene3D" id="3.30.420.10">
    <property type="entry name" value="Ribonuclease H-like superfamily/Ribonuclease H"/>
    <property type="match status" value="1"/>
</dbReference>
<dbReference type="AlphaFoldDB" id="A0A3B1D091"/>
<proteinExistence type="inferred from homology"/>
<dbReference type="InterPro" id="IPR001352">
    <property type="entry name" value="RNase_HII/HIII"/>
</dbReference>
<evidence type="ECO:0000256" key="4">
    <source>
        <dbReference type="ARBA" id="ARBA00004496"/>
    </source>
</evidence>
<dbReference type="SUPFAM" id="SSF53098">
    <property type="entry name" value="Ribonuclease H-like"/>
    <property type="match status" value="1"/>
</dbReference>
<keyword evidence="11" id="KW-0255">Endonuclease</keyword>
<dbReference type="GO" id="GO:0005737">
    <property type="term" value="C:cytoplasm"/>
    <property type="evidence" value="ECO:0007669"/>
    <property type="project" value="UniProtKB-SubCell"/>
</dbReference>
<evidence type="ECO:0000256" key="8">
    <source>
        <dbReference type="ARBA" id="ARBA00022490"/>
    </source>
</evidence>
<dbReference type="InterPro" id="IPR024567">
    <property type="entry name" value="RNase_HII/HIII_dom"/>
</dbReference>
<keyword evidence="12 15" id="KW-0378">Hydrolase</keyword>
<dbReference type="InterPro" id="IPR012337">
    <property type="entry name" value="RNaseH-like_sf"/>
</dbReference>
<evidence type="ECO:0000256" key="2">
    <source>
        <dbReference type="ARBA" id="ARBA00001936"/>
    </source>
</evidence>
<keyword evidence="13" id="KW-0464">Manganese</keyword>
<comment type="cofactor">
    <cofactor evidence="2">
        <name>Mn(2+)</name>
        <dbReference type="ChEBI" id="CHEBI:29035"/>
    </cofactor>
</comment>
<dbReference type="GO" id="GO:0043137">
    <property type="term" value="P:DNA replication, removal of RNA primer"/>
    <property type="evidence" value="ECO:0007669"/>
    <property type="project" value="TreeGrafter"/>
</dbReference>
<name>A0A3B1D091_9ZZZZ</name>
<dbReference type="InterPro" id="IPR022898">
    <property type="entry name" value="RNase_HII"/>
</dbReference>
<reference evidence="15" key="1">
    <citation type="submission" date="2018-06" db="EMBL/GenBank/DDBJ databases">
        <authorList>
            <person name="Zhirakovskaya E."/>
        </authorList>
    </citation>
    <scope>NUCLEOTIDE SEQUENCE</scope>
</reference>
<evidence type="ECO:0000256" key="3">
    <source>
        <dbReference type="ARBA" id="ARBA00001946"/>
    </source>
</evidence>
<organism evidence="15">
    <name type="scientific">hydrothermal vent metagenome</name>
    <dbReference type="NCBI Taxonomy" id="652676"/>
    <lineage>
        <taxon>unclassified sequences</taxon>
        <taxon>metagenomes</taxon>
        <taxon>ecological metagenomes</taxon>
    </lineage>
</organism>
<dbReference type="PROSITE" id="PS51975">
    <property type="entry name" value="RNASE_H_2"/>
    <property type="match status" value="1"/>
</dbReference>
<dbReference type="GO" id="GO:0003723">
    <property type="term" value="F:RNA binding"/>
    <property type="evidence" value="ECO:0007669"/>
    <property type="project" value="InterPro"/>
</dbReference>
<evidence type="ECO:0000256" key="10">
    <source>
        <dbReference type="ARBA" id="ARBA00022723"/>
    </source>
</evidence>
<dbReference type="PANTHER" id="PTHR10954:SF18">
    <property type="entry name" value="RIBONUCLEASE HII"/>
    <property type="match status" value="1"/>
</dbReference>
<evidence type="ECO:0000256" key="1">
    <source>
        <dbReference type="ARBA" id="ARBA00000077"/>
    </source>
</evidence>
<dbReference type="PANTHER" id="PTHR10954">
    <property type="entry name" value="RIBONUCLEASE H2 SUBUNIT A"/>
    <property type="match status" value="1"/>
</dbReference>
<evidence type="ECO:0000256" key="6">
    <source>
        <dbReference type="ARBA" id="ARBA00012180"/>
    </source>
</evidence>
<comment type="similarity">
    <text evidence="5">Belongs to the RNase HII family.</text>
</comment>
<keyword evidence="9" id="KW-0540">Nuclease</keyword>
<evidence type="ECO:0000256" key="5">
    <source>
        <dbReference type="ARBA" id="ARBA00007383"/>
    </source>
</evidence>
<evidence type="ECO:0000256" key="11">
    <source>
        <dbReference type="ARBA" id="ARBA00022759"/>
    </source>
</evidence>